<dbReference type="Gene3D" id="3.20.20.80">
    <property type="entry name" value="Glycosidases"/>
    <property type="match status" value="1"/>
</dbReference>
<dbReference type="InterPro" id="IPR018087">
    <property type="entry name" value="Glyco_hydro_5_CS"/>
</dbReference>
<dbReference type="InterPro" id="IPR039650">
    <property type="entry name" value="HdrA-like"/>
</dbReference>
<dbReference type="EMBL" id="LAZR01049992">
    <property type="protein sequence ID" value="KKK88348.1"/>
    <property type="molecule type" value="Genomic_DNA"/>
</dbReference>
<evidence type="ECO:0000256" key="4">
    <source>
        <dbReference type="ARBA" id="ARBA00023004"/>
    </source>
</evidence>
<dbReference type="GO" id="GO:0046872">
    <property type="term" value="F:metal ion binding"/>
    <property type="evidence" value="ECO:0007669"/>
    <property type="project" value="UniProtKB-KW"/>
</dbReference>
<name>A0A0F8Z3S2_9ZZZZ</name>
<dbReference type="PANTHER" id="PTHR43498">
    <property type="entry name" value="FERREDOXIN:COB-COM HETERODISULFIDE REDUCTASE SUBUNIT A"/>
    <property type="match status" value="1"/>
</dbReference>
<dbReference type="AlphaFoldDB" id="A0A0F8Z3S2"/>
<gene>
    <name evidence="7" type="ORF">LCGC14_2744070</name>
</gene>
<dbReference type="PANTHER" id="PTHR43498:SF1">
    <property type="entry name" value="COB--COM HETERODISULFIDE REDUCTASE IRON-SULFUR SUBUNIT A"/>
    <property type="match status" value="1"/>
</dbReference>
<feature type="non-terminal residue" evidence="7">
    <location>
        <position position="1"/>
    </location>
</feature>
<evidence type="ECO:0000256" key="1">
    <source>
        <dbReference type="ARBA" id="ARBA00022723"/>
    </source>
</evidence>
<protein>
    <recommendedName>
        <fullName evidence="8">FAD-dependent oxidoreductase</fullName>
    </recommendedName>
</protein>
<dbReference type="GO" id="GO:0005975">
    <property type="term" value="P:carbohydrate metabolic process"/>
    <property type="evidence" value="ECO:0007669"/>
    <property type="project" value="InterPro"/>
</dbReference>
<comment type="caution">
    <text evidence="7">The sequence shown here is derived from an EMBL/GenBank/DDBJ whole genome shotgun (WGS) entry which is preliminary data.</text>
</comment>
<keyword evidence="4" id="KW-0408">Iron</keyword>
<keyword evidence="3" id="KW-0560">Oxidoreductase</keyword>
<evidence type="ECO:0008006" key="8">
    <source>
        <dbReference type="Google" id="ProtNLM"/>
    </source>
</evidence>
<reference evidence="7" key="1">
    <citation type="journal article" date="2015" name="Nature">
        <title>Complex archaea that bridge the gap between prokaryotes and eukaryotes.</title>
        <authorList>
            <person name="Spang A."/>
            <person name="Saw J.H."/>
            <person name="Jorgensen S.L."/>
            <person name="Zaremba-Niedzwiedzka K."/>
            <person name="Martijn J."/>
            <person name="Lind A.E."/>
            <person name="van Eijk R."/>
            <person name="Schleper C."/>
            <person name="Guy L."/>
            <person name="Ettema T.J."/>
        </authorList>
    </citation>
    <scope>NUCLEOTIDE SEQUENCE</scope>
</reference>
<feature type="non-terminal residue" evidence="7">
    <location>
        <position position="424"/>
    </location>
</feature>
<evidence type="ECO:0000313" key="7">
    <source>
        <dbReference type="EMBL" id="KKK88348.1"/>
    </source>
</evidence>
<accession>A0A0F8Z3S2</accession>
<keyword evidence="1" id="KW-0479">Metal-binding</keyword>
<evidence type="ECO:0000256" key="6">
    <source>
        <dbReference type="ARBA" id="ARBA00023295"/>
    </source>
</evidence>
<evidence type="ECO:0000256" key="5">
    <source>
        <dbReference type="ARBA" id="ARBA00023014"/>
    </source>
</evidence>
<dbReference type="GO" id="GO:0016491">
    <property type="term" value="F:oxidoreductase activity"/>
    <property type="evidence" value="ECO:0007669"/>
    <property type="project" value="UniProtKB-KW"/>
</dbReference>
<dbReference type="GO" id="GO:0051536">
    <property type="term" value="F:iron-sulfur cluster binding"/>
    <property type="evidence" value="ECO:0007669"/>
    <property type="project" value="UniProtKB-KW"/>
</dbReference>
<dbReference type="GO" id="GO:0004553">
    <property type="term" value="F:hydrolase activity, hydrolyzing O-glycosyl compounds"/>
    <property type="evidence" value="ECO:0007669"/>
    <property type="project" value="InterPro"/>
</dbReference>
<evidence type="ECO:0000256" key="2">
    <source>
        <dbReference type="ARBA" id="ARBA00022801"/>
    </source>
</evidence>
<dbReference type="PROSITE" id="PS00659">
    <property type="entry name" value="GLYCOSYL_HYDROL_F5"/>
    <property type="match status" value="1"/>
</dbReference>
<dbReference type="SUPFAM" id="SSF51445">
    <property type="entry name" value="(Trans)glycosidases"/>
    <property type="match status" value="1"/>
</dbReference>
<dbReference type="InterPro" id="IPR017853">
    <property type="entry name" value="GH"/>
</dbReference>
<sequence length="424" mass="46611">DATGDGDVAAFAGADNVLGSDREHLVMYAYMPEAEKPGRYRNIKTSMLDVSNVEDYTRMILAERRRRKDGDHDHGVYLAPRESRHVFGEVTMTLTDQLLQRCWPDVVYIAFSNCDIKGDTTSDWHRMGLQCPNLEIEIPYRALLPRGLDGILVAGKAYSATHDAIAGPRMQPDLENLGGVVGHAAAMAVRNGTTPRRIDVQSLQAELVEKTLLPESALSRTLVPLRFDQNELQALIDSLDGEKPLHSYSNMQVGDYFEGRIPIVDILCAGPRVVGLLEKALAEATGPKQLLLARALAAVGSSAGVPVLVSAIERHLSAGRLPERTAEIRHAGLPPNQCAAPDAAYLLYSLGMARDDRALPVWRRVVDLLADTTEQDVVGRYVGDPRILIWDIMNEPSSMGMPKLAKGDPEFAYNFARDMADYVR</sequence>
<evidence type="ECO:0000256" key="3">
    <source>
        <dbReference type="ARBA" id="ARBA00023002"/>
    </source>
</evidence>
<keyword evidence="5" id="KW-0411">Iron-sulfur</keyword>
<keyword evidence="2" id="KW-0378">Hydrolase</keyword>
<proteinExistence type="predicted"/>
<organism evidence="7">
    <name type="scientific">marine sediment metagenome</name>
    <dbReference type="NCBI Taxonomy" id="412755"/>
    <lineage>
        <taxon>unclassified sequences</taxon>
        <taxon>metagenomes</taxon>
        <taxon>ecological metagenomes</taxon>
    </lineage>
</organism>
<dbReference type="Pfam" id="PF12831">
    <property type="entry name" value="FAD_oxidored"/>
    <property type="match status" value="1"/>
</dbReference>
<keyword evidence="6" id="KW-0326">Glycosidase</keyword>